<proteinExistence type="predicted"/>
<dbReference type="InterPro" id="IPR051679">
    <property type="entry name" value="DASS-Related_Transporters"/>
</dbReference>
<dbReference type="Pfam" id="PF02080">
    <property type="entry name" value="TrkA_C"/>
    <property type="match status" value="1"/>
</dbReference>
<gene>
    <name evidence="9" type="ORF">B2A_11456</name>
</gene>
<keyword evidence="5 7" id="KW-1133">Transmembrane helix</keyword>
<keyword evidence="2" id="KW-0813">Transport</keyword>
<feature type="transmembrane region" description="Helical" evidence="7">
    <location>
        <begin position="224"/>
        <end position="245"/>
    </location>
</feature>
<dbReference type="EMBL" id="AUZZ01008269">
    <property type="protein sequence ID" value="EQD38426.1"/>
    <property type="molecule type" value="Genomic_DNA"/>
</dbReference>
<accession>T0YS96</accession>
<evidence type="ECO:0000256" key="3">
    <source>
        <dbReference type="ARBA" id="ARBA00022692"/>
    </source>
</evidence>
<dbReference type="Pfam" id="PF03600">
    <property type="entry name" value="CitMHS"/>
    <property type="match status" value="1"/>
</dbReference>
<evidence type="ECO:0000256" key="7">
    <source>
        <dbReference type="SAM" id="Phobius"/>
    </source>
</evidence>
<dbReference type="PANTHER" id="PTHR43652:SF2">
    <property type="entry name" value="BASIC AMINO ACID ANTIPORTER YFCC-RELATED"/>
    <property type="match status" value="1"/>
</dbReference>
<dbReference type="GO" id="GO:0008324">
    <property type="term" value="F:monoatomic cation transmembrane transporter activity"/>
    <property type="evidence" value="ECO:0007669"/>
    <property type="project" value="InterPro"/>
</dbReference>
<dbReference type="PROSITE" id="PS51202">
    <property type="entry name" value="RCK_C"/>
    <property type="match status" value="2"/>
</dbReference>
<feature type="domain" description="RCK C-terminal" evidence="8">
    <location>
        <begin position="1"/>
        <end position="69"/>
    </location>
</feature>
<dbReference type="GO" id="GO:0006813">
    <property type="term" value="P:potassium ion transport"/>
    <property type="evidence" value="ECO:0007669"/>
    <property type="project" value="InterPro"/>
</dbReference>
<feature type="transmembrane region" description="Helical" evidence="7">
    <location>
        <begin position="183"/>
        <end position="212"/>
    </location>
</feature>
<evidence type="ECO:0000256" key="2">
    <source>
        <dbReference type="ARBA" id="ARBA00022448"/>
    </source>
</evidence>
<dbReference type="InterPro" id="IPR036721">
    <property type="entry name" value="RCK_C_sf"/>
</dbReference>
<evidence type="ECO:0000313" key="9">
    <source>
        <dbReference type="EMBL" id="EQD38426.1"/>
    </source>
</evidence>
<dbReference type="Gene3D" id="3.30.70.1450">
    <property type="entry name" value="Regulator of K+ conductance, C-terminal domain"/>
    <property type="match status" value="2"/>
</dbReference>
<keyword evidence="4" id="KW-0677">Repeat</keyword>
<organism evidence="9">
    <name type="scientific">mine drainage metagenome</name>
    <dbReference type="NCBI Taxonomy" id="410659"/>
    <lineage>
        <taxon>unclassified sequences</taxon>
        <taxon>metagenomes</taxon>
        <taxon>ecological metagenomes</taxon>
    </lineage>
</organism>
<feature type="domain" description="RCK C-terminal" evidence="8">
    <location>
        <begin position="78"/>
        <end position="164"/>
    </location>
</feature>
<evidence type="ECO:0000256" key="4">
    <source>
        <dbReference type="ARBA" id="ARBA00022737"/>
    </source>
</evidence>
<dbReference type="InterPro" id="IPR004680">
    <property type="entry name" value="Cit_transptr-like_dom"/>
</dbReference>
<feature type="non-terminal residue" evidence="9">
    <location>
        <position position="272"/>
    </location>
</feature>
<reference evidence="9" key="1">
    <citation type="submission" date="2013-08" db="EMBL/GenBank/DDBJ databases">
        <authorList>
            <person name="Mendez C."/>
            <person name="Richter M."/>
            <person name="Ferrer M."/>
            <person name="Sanchez J."/>
        </authorList>
    </citation>
    <scope>NUCLEOTIDE SEQUENCE</scope>
</reference>
<evidence type="ECO:0000256" key="6">
    <source>
        <dbReference type="ARBA" id="ARBA00023136"/>
    </source>
</evidence>
<dbReference type="SUPFAM" id="SSF116726">
    <property type="entry name" value="TrkA C-terminal domain-like"/>
    <property type="match status" value="2"/>
</dbReference>
<dbReference type="GO" id="GO:0005886">
    <property type="term" value="C:plasma membrane"/>
    <property type="evidence" value="ECO:0007669"/>
    <property type="project" value="TreeGrafter"/>
</dbReference>
<dbReference type="PANTHER" id="PTHR43652">
    <property type="entry name" value="BASIC AMINO ACID ANTIPORTER YFCC-RELATED"/>
    <property type="match status" value="1"/>
</dbReference>
<keyword evidence="3 7" id="KW-0812">Transmembrane</keyword>
<evidence type="ECO:0000256" key="5">
    <source>
        <dbReference type="ARBA" id="ARBA00022989"/>
    </source>
</evidence>
<keyword evidence="6 7" id="KW-0472">Membrane</keyword>
<reference evidence="9" key="2">
    <citation type="journal article" date="2014" name="ISME J.">
        <title>Microbial stratification in low pH oxic and suboxic macroscopic growths along an acid mine drainage.</title>
        <authorList>
            <person name="Mendez-Garcia C."/>
            <person name="Mesa V."/>
            <person name="Sprenger R.R."/>
            <person name="Richter M."/>
            <person name="Diez M.S."/>
            <person name="Solano J."/>
            <person name="Bargiela R."/>
            <person name="Golyshina O.V."/>
            <person name="Manteca A."/>
            <person name="Ramos J.L."/>
            <person name="Gallego J.R."/>
            <person name="Llorente I."/>
            <person name="Martins Dos Santos V.A."/>
            <person name="Jensen O.N."/>
            <person name="Pelaez A.I."/>
            <person name="Sanchez J."/>
            <person name="Ferrer M."/>
        </authorList>
    </citation>
    <scope>NUCLEOTIDE SEQUENCE</scope>
</reference>
<name>T0YS96_9ZZZZ</name>
<comment type="subcellular location">
    <subcellularLocation>
        <location evidence="1">Membrane</location>
        <topology evidence="1">Multi-pass membrane protein</topology>
    </subcellularLocation>
</comment>
<dbReference type="InterPro" id="IPR006037">
    <property type="entry name" value="RCK_C"/>
</dbReference>
<evidence type="ECO:0000259" key="8">
    <source>
        <dbReference type="PROSITE" id="PS51202"/>
    </source>
</evidence>
<dbReference type="AlphaFoldDB" id="T0YS96"/>
<protein>
    <submittedName>
        <fullName evidence="9">Transporter</fullName>
    </submittedName>
</protein>
<comment type="caution">
    <text evidence="9">The sequence shown here is derived from an EMBL/GenBank/DDBJ whole genome shotgun (WGS) entry which is preliminary data.</text>
</comment>
<evidence type="ECO:0000256" key="1">
    <source>
        <dbReference type="ARBA" id="ARBA00004141"/>
    </source>
</evidence>
<sequence>MHLGENSLAVGKTVAVVQKMASGLRVRQVVREEGQAMVPLADLVLRAGDSLLVRDYSNKLKEYEEVLKAALHSDGRTVSVENPLRADDQQLAEFVVMPSSLLVGRSLVNSFFAARFDLAPLGIYRRGASLLSKDLEKETLRSGDVILAQGSRDTITVLRQKGDLTLLDATTDLPRSDKANLTLLIMLAIVLPAAFNWLLIAVTAPLGVLLMVASGCIEWRQLGASVNSSVILLISAGIALSIGLVKTGAATFLAQSFLAVTHGLPPTLVVGV</sequence>